<dbReference type="GO" id="GO:0015677">
    <property type="term" value="P:copper ion import"/>
    <property type="evidence" value="ECO:0007669"/>
    <property type="project" value="TreeGrafter"/>
</dbReference>
<dbReference type="CDD" id="cd06186">
    <property type="entry name" value="NOX_Duox_like_FAD_NADP"/>
    <property type="match status" value="1"/>
</dbReference>
<dbReference type="InterPro" id="IPR017938">
    <property type="entry name" value="Riboflavin_synthase-like_b-brl"/>
</dbReference>
<feature type="transmembrane region" description="Helical" evidence="15">
    <location>
        <begin position="51"/>
        <end position="73"/>
    </location>
</feature>
<dbReference type="GO" id="GO:0006826">
    <property type="term" value="P:iron ion transport"/>
    <property type="evidence" value="ECO:0007669"/>
    <property type="project" value="TreeGrafter"/>
</dbReference>
<gene>
    <name evidence="17" type="ORF">L201_000440</name>
</gene>
<keyword evidence="12" id="KW-0325">Glycoprotein</keyword>
<dbReference type="InterPro" id="IPR051410">
    <property type="entry name" value="Ferric/Cupric_Reductase"/>
</dbReference>
<evidence type="ECO:0000313" key="17">
    <source>
        <dbReference type="EMBL" id="WWC85576.1"/>
    </source>
</evidence>
<dbReference type="InterPro" id="IPR013130">
    <property type="entry name" value="Fe3_Rdtase_TM_dom"/>
</dbReference>
<evidence type="ECO:0000256" key="10">
    <source>
        <dbReference type="ARBA" id="ARBA00023065"/>
    </source>
</evidence>
<dbReference type="Pfam" id="PF08022">
    <property type="entry name" value="FAD_binding_8"/>
    <property type="match status" value="1"/>
</dbReference>
<evidence type="ECO:0000256" key="13">
    <source>
        <dbReference type="ARBA" id="ARBA00048483"/>
    </source>
</evidence>
<evidence type="ECO:0000256" key="6">
    <source>
        <dbReference type="ARBA" id="ARBA00022692"/>
    </source>
</evidence>
<dbReference type="SUPFAM" id="SSF63380">
    <property type="entry name" value="Riboflavin synthase domain-like"/>
    <property type="match status" value="1"/>
</dbReference>
<keyword evidence="8 15" id="KW-1133">Transmembrane helix</keyword>
<dbReference type="EC" id="1.16.1.9" evidence="3"/>
<evidence type="ECO:0000256" key="8">
    <source>
        <dbReference type="ARBA" id="ARBA00022989"/>
    </source>
</evidence>
<evidence type="ECO:0000256" key="15">
    <source>
        <dbReference type="SAM" id="Phobius"/>
    </source>
</evidence>
<protein>
    <recommendedName>
        <fullName evidence="3">ferric-chelate reductase (NADPH)</fullName>
        <ecNumber evidence="3">1.16.1.9</ecNumber>
    </recommendedName>
</protein>
<evidence type="ECO:0000313" key="18">
    <source>
        <dbReference type="Proteomes" id="UP001355207"/>
    </source>
</evidence>
<evidence type="ECO:0000256" key="11">
    <source>
        <dbReference type="ARBA" id="ARBA00023136"/>
    </source>
</evidence>
<dbReference type="Pfam" id="PF01794">
    <property type="entry name" value="Ferric_reduct"/>
    <property type="match status" value="1"/>
</dbReference>
<feature type="transmembrane region" description="Helical" evidence="15">
    <location>
        <begin position="340"/>
        <end position="358"/>
    </location>
</feature>
<dbReference type="GO" id="GO:0006879">
    <property type="term" value="P:intracellular iron ion homeostasis"/>
    <property type="evidence" value="ECO:0007669"/>
    <property type="project" value="TreeGrafter"/>
</dbReference>
<proteinExistence type="inferred from homology"/>
<organism evidence="17 18">
    <name type="scientific">Kwoniella dendrophila CBS 6074</name>
    <dbReference type="NCBI Taxonomy" id="1295534"/>
    <lineage>
        <taxon>Eukaryota</taxon>
        <taxon>Fungi</taxon>
        <taxon>Dikarya</taxon>
        <taxon>Basidiomycota</taxon>
        <taxon>Agaricomycotina</taxon>
        <taxon>Tremellomycetes</taxon>
        <taxon>Tremellales</taxon>
        <taxon>Cryptococcaceae</taxon>
        <taxon>Kwoniella</taxon>
    </lineage>
</organism>
<dbReference type="EMBL" id="CP144098">
    <property type="protein sequence ID" value="WWC85576.1"/>
    <property type="molecule type" value="Genomic_DNA"/>
</dbReference>
<keyword evidence="7" id="KW-0249">Electron transport</keyword>
<dbReference type="GO" id="GO:0005886">
    <property type="term" value="C:plasma membrane"/>
    <property type="evidence" value="ECO:0007669"/>
    <property type="project" value="UniProtKB-SubCell"/>
</dbReference>
<dbReference type="InterPro" id="IPR013121">
    <property type="entry name" value="Fe_red_NAD-bd_6"/>
</dbReference>
<comment type="similarity">
    <text evidence="2">Belongs to the ferric reductase (FRE) family.</text>
</comment>
<dbReference type="GO" id="GO:0052851">
    <property type="term" value="F:ferric-chelate reductase (NADPH) activity"/>
    <property type="evidence" value="ECO:0007669"/>
    <property type="project" value="UniProtKB-EC"/>
</dbReference>
<evidence type="ECO:0000256" key="14">
    <source>
        <dbReference type="SAM" id="MobiDB-lite"/>
    </source>
</evidence>
<reference evidence="17 18" key="1">
    <citation type="submission" date="2024-01" db="EMBL/GenBank/DDBJ databases">
        <title>Comparative genomics of Cryptococcus and Kwoniella reveals pathogenesis evolution and contrasting modes of karyotype evolution via chromosome fusion or intercentromeric recombination.</title>
        <authorList>
            <person name="Coelho M.A."/>
            <person name="David-Palma M."/>
            <person name="Shea T."/>
            <person name="Bowers K."/>
            <person name="McGinley-Smith S."/>
            <person name="Mohammad A.W."/>
            <person name="Gnirke A."/>
            <person name="Yurkov A.M."/>
            <person name="Nowrousian M."/>
            <person name="Sun S."/>
            <person name="Cuomo C.A."/>
            <person name="Heitman J."/>
        </authorList>
    </citation>
    <scope>NUCLEOTIDE SEQUENCE [LARGE SCALE GENOMIC DNA]</scope>
    <source>
        <strain evidence="17 18">CBS 6074</strain>
    </source>
</reference>
<evidence type="ECO:0000259" key="16">
    <source>
        <dbReference type="PROSITE" id="PS51384"/>
    </source>
</evidence>
<feature type="compositionally biased region" description="Polar residues" evidence="14">
    <location>
        <begin position="479"/>
        <end position="492"/>
    </location>
</feature>
<dbReference type="SUPFAM" id="SSF52343">
    <property type="entry name" value="Ferredoxin reductase-like, C-terminal NADP-linked domain"/>
    <property type="match status" value="1"/>
</dbReference>
<keyword evidence="4" id="KW-0813">Transport</keyword>
<keyword evidence="10" id="KW-0406">Ion transport</keyword>
<accession>A0AAX4JJG3</accession>
<feature type="transmembrane region" description="Helical" evidence="15">
    <location>
        <begin position="208"/>
        <end position="232"/>
    </location>
</feature>
<dbReference type="GeneID" id="91091112"/>
<dbReference type="PANTHER" id="PTHR32361">
    <property type="entry name" value="FERRIC/CUPRIC REDUCTASE TRANSMEMBRANE COMPONENT"/>
    <property type="match status" value="1"/>
</dbReference>
<name>A0AAX4JJG3_9TREE</name>
<feature type="transmembrane region" description="Helical" evidence="15">
    <location>
        <begin position="311"/>
        <end position="333"/>
    </location>
</feature>
<evidence type="ECO:0000256" key="5">
    <source>
        <dbReference type="ARBA" id="ARBA00022475"/>
    </source>
</evidence>
<keyword evidence="6 15" id="KW-0812">Transmembrane</keyword>
<dbReference type="PROSITE" id="PS51384">
    <property type="entry name" value="FAD_FR"/>
    <property type="match status" value="1"/>
</dbReference>
<dbReference type="Gene3D" id="3.40.50.80">
    <property type="entry name" value="Nucleotide-binding domain of ferredoxin-NADP reductase (FNR) module"/>
    <property type="match status" value="1"/>
</dbReference>
<comment type="subcellular location">
    <subcellularLocation>
        <location evidence="1">Cell membrane</location>
        <topology evidence="1">Multi-pass membrane protein</topology>
    </subcellularLocation>
</comment>
<keyword evidence="18" id="KW-1185">Reference proteome</keyword>
<evidence type="ECO:0000256" key="4">
    <source>
        <dbReference type="ARBA" id="ARBA00022448"/>
    </source>
</evidence>
<dbReference type="RefSeq" id="XP_066072339.1">
    <property type="nucleotide sequence ID" value="XM_066216242.1"/>
</dbReference>
<dbReference type="SFLD" id="SFLDG01168">
    <property type="entry name" value="Ferric_reductase_subgroup_(FRE"/>
    <property type="match status" value="1"/>
</dbReference>
<sequence length="735" mass="80806">MASSVHGVNETDDNSLSSFSRNFVKRTAWGGVDAEHPFEILSNPDEEPPLWVLWLSLGLFICFILTNLPKLLIRWKSNKLSGDLFSGIKLSSKPPSSSSSSSPTTRTGEISGQIVLAQTPITPSNSKSFDSPSTIKNVINGEVIIESPNYPSPTYQIAQTPSTATPLNAYSSPSSAQLLINKSNLPKHLPSLSSLIPYADSLEIRVPLIGYTFGQTILCIVGVGLTALSLFYENDNVNGKNRSGFVATNQLPICFLLAGKVNWIGYLVGKGYEKLNFLHRVASTIHAGAYFVKWMNKGGITYVSHASQTPFIMAGIVAWAAFAFIGLTSIPVIRRRMYGLFWISHWIGFITAIISLSFHKPYTGLFATICLFLYTKDLILRLLLKTRVVPAKIVALPYPSEDPSSGSTQIILPLKSGWKAGQHVFIRIPALQEKGGMSWLENHPFTISSTTELDGHMVLIVKKSGDWTRNLYDFASKGGFSQTQPKSRSKISSIPGRNDNSDNSSRIEIMRNEKINIDSQDEIDKLGYSTSEKRDITIHHLEKAEEIIGRGCKVLVEGPYGGPCSTVFSTCSGIMLMSGGSGITYSLSMFEDVIKKAEEGHLRATNLHFVWIVQTYEHALPLLGTIEELSSRALDTNLSAKMTVFITRSVDQQSVTHGNIRFITERPDLRALLHEAVAKTRSEILSNSADNCGLIVGVCGPRRLVDEINMAVRSVPWKESKVIGGVTVHNETFGW</sequence>
<evidence type="ECO:0000256" key="12">
    <source>
        <dbReference type="ARBA" id="ARBA00023180"/>
    </source>
</evidence>
<dbReference type="InterPro" id="IPR013112">
    <property type="entry name" value="FAD-bd_8"/>
</dbReference>
<feature type="domain" description="FAD-binding FR-type" evidence="16">
    <location>
        <begin position="386"/>
        <end position="502"/>
    </location>
</feature>
<dbReference type="InterPro" id="IPR017927">
    <property type="entry name" value="FAD-bd_FR_type"/>
</dbReference>
<feature type="region of interest" description="Disordered" evidence="14">
    <location>
        <begin position="479"/>
        <end position="504"/>
    </location>
</feature>
<evidence type="ECO:0000256" key="1">
    <source>
        <dbReference type="ARBA" id="ARBA00004651"/>
    </source>
</evidence>
<evidence type="ECO:0000256" key="9">
    <source>
        <dbReference type="ARBA" id="ARBA00023002"/>
    </source>
</evidence>
<keyword evidence="11 15" id="KW-0472">Membrane</keyword>
<evidence type="ECO:0000256" key="2">
    <source>
        <dbReference type="ARBA" id="ARBA00006278"/>
    </source>
</evidence>
<keyword evidence="5" id="KW-1003">Cell membrane</keyword>
<dbReference type="Pfam" id="PF08030">
    <property type="entry name" value="NAD_binding_6"/>
    <property type="match status" value="1"/>
</dbReference>
<dbReference type="PANTHER" id="PTHR32361:SF9">
    <property type="entry name" value="FERRIC REDUCTASE TRANSMEMBRANE COMPONENT 3-RELATED"/>
    <property type="match status" value="1"/>
</dbReference>
<comment type="catalytic activity">
    <reaction evidence="13">
        <text>2 a Fe(II)-siderophore + NADP(+) + H(+) = 2 a Fe(III)-siderophore + NADPH</text>
        <dbReference type="Rhea" id="RHEA:28795"/>
        <dbReference type="Rhea" id="RHEA-COMP:11342"/>
        <dbReference type="Rhea" id="RHEA-COMP:11344"/>
        <dbReference type="ChEBI" id="CHEBI:15378"/>
        <dbReference type="ChEBI" id="CHEBI:29033"/>
        <dbReference type="ChEBI" id="CHEBI:29034"/>
        <dbReference type="ChEBI" id="CHEBI:57783"/>
        <dbReference type="ChEBI" id="CHEBI:58349"/>
        <dbReference type="EC" id="1.16.1.9"/>
    </reaction>
</comment>
<dbReference type="SFLD" id="SFLDS00052">
    <property type="entry name" value="Ferric_Reductase_Domain"/>
    <property type="match status" value="1"/>
</dbReference>
<evidence type="ECO:0000256" key="3">
    <source>
        <dbReference type="ARBA" id="ARBA00012668"/>
    </source>
</evidence>
<dbReference type="InterPro" id="IPR039261">
    <property type="entry name" value="FNR_nucleotide-bd"/>
</dbReference>
<keyword evidence="9" id="KW-0560">Oxidoreductase</keyword>
<dbReference type="AlphaFoldDB" id="A0AAX4JJG3"/>
<dbReference type="Proteomes" id="UP001355207">
    <property type="component" value="Chromosome 1"/>
</dbReference>
<evidence type="ECO:0000256" key="7">
    <source>
        <dbReference type="ARBA" id="ARBA00022982"/>
    </source>
</evidence>